<dbReference type="Pfam" id="PF21045">
    <property type="entry name" value="INT10"/>
    <property type="match status" value="1"/>
</dbReference>
<accession>A0A915JC23</accession>
<evidence type="ECO:0000256" key="3">
    <source>
        <dbReference type="ARBA" id="ARBA00016811"/>
    </source>
</evidence>
<evidence type="ECO:0000313" key="5">
    <source>
        <dbReference type="Proteomes" id="UP000887565"/>
    </source>
</evidence>
<dbReference type="GO" id="GO:0032039">
    <property type="term" value="C:integrator complex"/>
    <property type="evidence" value="ECO:0007669"/>
    <property type="project" value="InterPro"/>
</dbReference>
<organism evidence="5 6">
    <name type="scientific">Romanomermis culicivorax</name>
    <name type="common">Nematode worm</name>
    <dbReference type="NCBI Taxonomy" id="13658"/>
    <lineage>
        <taxon>Eukaryota</taxon>
        <taxon>Metazoa</taxon>
        <taxon>Ecdysozoa</taxon>
        <taxon>Nematoda</taxon>
        <taxon>Enoplea</taxon>
        <taxon>Dorylaimia</taxon>
        <taxon>Mermithida</taxon>
        <taxon>Mermithoidea</taxon>
        <taxon>Mermithidae</taxon>
        <taxon>Romanomermis</taxon>
    </lineage>
</organism>
<evidence type="ECO:0000313" key="6">
    <source>
        <dbReference type="WBParaSite" id="nRc.2.0.1.t24053-RA"/>
    </source>
</evidence>
<protein>
    <recommendedName>
        <fullName evidence="3">Integrator complex subunit 10</fullName>
    </recommendedName>
</protein>
<dbReference type="AlphaFoldDB" id="A0A915JC23"/>
<keyword evidence="4" id="KW-0539">Nucleus</keyword>
<reference evidence="6" key="1">
    <citation type="submission" date="2022-11" db="UniProtKB">
        <authorList>
            <consortium name="WormBaseParasite"/>
        </authorList>
    </citation>
    <scope>IDENTIFICATION</scope>
</reference>
<evidence type="ECO:0000256" key="1">
    <source>
        <dbReference type="ARBA" id="ARBA00004123"/>
    </source>
</evidence>
<proteinExistence type="inferred from homology"/>
<name>A0A915JC23_ROMCU</name>
<dbReference type="PANTHER" id="PTHR16055">
    <property type="entry name" value="INTEGRATOR COMPLEX SUBUNIT 10"/>
    <property type="match status" value="1"/>
</dbReference>
<evidence type="ECO:0000256" key="4">
    <source>
        <dbReference type="ARBA" id="ARBA00023242"/>
    </source>
</evidence>
<dbReference type="GO" id="GO:0016180">
    <property type="term" value="P:snRNA processing"/>
    <property type="evidence" value="ECO:0007669"/>
    <property type="project" value="InterPro"/>
</dbReference>
<dbReference type="WBParaSite" id="nRc.2.0.1.t24053-RA">
    <property type="protein sequence ID" value="nRc.2.0.1.t24053-RA"/>
    <property type="gene ID" value="nRc.2.0.1.g24053"/>
</dbReference>
<comment type="subcellular location">
    <subcellularLocation>
        <location evidence="1">Nucleus</location>
    </subcellularLocation>
</comment>
<comment type="similarity">
    <text evidence="2">Belongs to the Integrator subunit 10 family.</text>
</comment>
<evidence type="ECO:0000256" key="2">
    <source>
        <dbReference type="ARBA" id="ARBA00010391"/>
    </source>
</evidence>
<dbReference type="PANTHER" id="PTHR16055:SF2">
    <property type="entry name" value="INTEGRATOR COMPLEX SUBUNIT 10"/>
    <property type="match status" value="1"/>
</dbReference>
<keyword evidence="5" id="KW-1185">Reference proteome</keyword>
<dbReference type="Proteomes" id="UP000887565">
    <property type="component" value="Unplaced"/>
</dbReference>
<dbReference type="InterPro" id="IPR026164">
    <property type="entry name" value="Int_cplx_su10"/>
</dbReference>
<sequence length="157" mass="17982">MKKVIIESMLLEAKTSKNDFMAECWILTAKTLGTCFEIEFRNSRVTLDPADTYPGTISGPEPGPKFFRVSDPGTVVPDYSSESKFWDQVSKIIDAVKIDRSDDEMVQFYKNVFEKLLPAMQQTLLLEMAEKQKDKMEQCRYLLLLFKLFPESAGQFG</sequence>